<evidence type="ECO:0000313" key="2">
    <source>
        <dbReference type="EMBL" id="KIJ28368.1"/>
    </source>
</evidence>
<keyword evidence="1" id="KW-0472">Membrane</keyword>
<name>A0A0C9TG41_SPHS4</name>
<keyword evidence="3" id="KW-1185">Reference proteome</keyword>
<reference evidence="2 3" key="1">
    <citation type="submission" date="2014-06" db="EMBL/GenBank/DDBJ databases">
        <title>Evolutionary Origins and Diversification of the Mycorrhizal Mutualists.</title>
        <authorList>
            <consortium name="DOE Joint Genome Institute"/>
            <consortium name="Mycorrhizal Genomics Consortium"/>
            <person name="Kohler A."/>
            <person name="Kuo A."/>
            <person name="Nagy L.G."/>
            <person name="Floudas D."/>
            <person name="Copeland A."/>
            <person name="Barry K.W."/>
            <person name="Cichocki N."/>
            <person name="Veneault-Fourrey C."/>
            <person name="LaButti K."/>
            <person name="Lindquist E.A."/>
            <person name="Lipzen A."/>
            <person name="Lundell T."/>
            <person name="Morin E."/>
            <person name="Murat C."/>
            <person name="Riley R."/>
            <person name="Ohm R."/>
            <person name="Sun H."/>
            <person name="Tunlid A."/>
            <person name="Henrissat B."/>
            <person name="Grigoriev I.V."/>
            <person name="Hibbett D.S."/>
            <person name="Martin F."/>
        </authorList>
    </citation>
    <scope>NUCLEOTIDE SEQUENCE [LARGE SCALE GENOMIC DNA]</scope>
    <source>
        <strain evidence="2 3">SS14</strain>
    </source>
</reference>
<feature type="transmembrane region" description="Helical" evidence="1">
    <location>
        <begin position="122"/>
        <end position="141"/>
    </location>
</feature>
<keyword evidence="1" id="KW-1133">Transmembrane helix</keyword>
<sequence>MTRTSQACHQLMAFASLAVLLDALLLVLVPVVTGRPHKKALSDPTLHAKSMRRNAESSLYLYRLHDMPHTGNPLSSPWLALLATTHFSLSMISQISSFTSHVIRERRYIYVYTLFREYTSQLIAIMYRPSLVAILLGFASATQ</sequence>
<protein>
    <submittedName>
        <fullName evidence="2">Uncharacterized protein</fullName>
    </submittedName>
</protein>
<organism evidence="2 3">
    <name type="scientific">Sphaerobolus stellatus (strain SS14)</name>
    <dbReference type="NCBI Taxonomy" id="990650"/>
    <lineage>
        <taxon>Eukaryota</taxon>
        <taxon>Fungi</taxon>
        <taxon>Dikarya</taxon>
        <taxon>Basidiomycota</taxon>
        <taxon>Agaricomycotina</taxon>
        <taxon>Agaricomycetes</taxon>
        <taxon>Phallomycetidae</taxon>
        <taxon>Geastrales</taxon>
        <taxon>Sphaerobolaceae</taxon>
        <taxon>Sphaerobolus</taxon>
    </lineage>
</organism>
<feature type="transmembrane region" description="Helical" evidence="1">
    <location>
        <begin position="78"/>
        <end position="102"/>
    </location>
</feature>
<feature type="transmembrane region" description="Helical" evidence="1">
    <location>
        <begin position="12"/>
        <end position="32"/>
    </location>
</feature>
<evidence type="ECO:0000256" key="1">
    <source>
        <dbReference type="SAM" id="Phobius"/>
    </source>
</evidence>
<accession>A0A0C9TG41</accession>
<dbReference type="HOGENOM" id="CLU_1807455_0_0_1"/>
<gene>
    <name evidence="2" type="ORF">M422DRAFT_270366</name>
</gene>
<proteinExistence type="predicted"/>
<dbReference type="EMBL" id="KN837308">
    <property type="protein sequence ID" value="KIJ28368.1"/>
    <property type="molecule type" value="Genomic_DNA"/>
</dbReference>
<keyword evidence="1" id="KW-0812">Transmembrane</keyword>
<dbReference type="Proteomes" id="UP000054279">
    <property type="component" value="Unassembled WGS sequence"/>
</dbReference>
<evidence type="ECO:0000313" key="3">
    <source>
        <dbReference type="Proteomes" id="UP000054279"/>
    </source>
</evidence>
<dbReference type="AlphaFoldDB" id="A0A0C9TG41"/>